<protein>
    <submittedName>
        <fullName evidence="3">Serine protease</fullName>
    </submittedName>
</protein>
<organism evidence="3">
    <name type="scientific">Streptomyces sp. NBC_00148</name>
    <dbReference type="NCBI Taxonomy" id="2903626"/>
    <lineage>
        <taxon>Bacteria</taxon>
        <taxon>Bacillati</taxon>
        <taxon>Actinomycetota</taxon>
        <taxon>Actinomycetes</taxon>
        <taxon>Kitasatosporales</taxon>
        <taxon>Streptomycetaceae</taxon>
        <taxon>Streptomyces</taxon>
    </lineage>
</organism>
<dbReference type="SUPFAM" id="SSF56574">
    <property type="entry name" value="Serpins"/>
    <property type="match status" value="1"/>
</dbReference>
<dbReference type="GO" id="GO:0006508">
    <property type="term" value="P:proteolysis"/>
    <property type="evidence" value="ECO:0007669"/>
    <property type="project" value="UniProtKB-KW"/>
</dbReference>
<sequence>MTTWEAAIMRDTSPEADVRRLGERWIRELARPGGGGFVCSPAGLWLALTALAAGARTETAAELRALLGAAGPEAAAVVTGAARDWGGTEALSVATRVWNGVPLDPHYQRSLPDIAFGPVDTAEIDAWVRARTGGLVERLPLDLGADTALALVNVLALKALWEAPFDRARTRDLPFTDAAGTTGPVPTMHAQAQRGGAWTASGAYVVELRCRAEPGGPAPARVRFVLGEPGQEAAQVLPLAWAPQESHVPVDAGAVTFALPRFTLRTKIRITDQLAALGVRRATDPAAADFSGLSPVPVHLSEAVQEAVVKIAENGVEAAAVTVVATRSAAPRPRAVRHIAFDRPFGVVVLDGTADVPLFAGWQADIPAYEG</sequence>
<dbReference type="InterPro" id="IPR000215">
    <property type="entry name" value="Serpin_fam"/>
</dbReference>
<dbReference type="GO" id="GO:0004867">
    <property type="term" value="F:serine-type endopeptidase inhibitor activity"/>
    <property type="evidence" value="ECO:0007669"/>
    <property type="project" value="InterPro"/>
</dbReference>
<accession>A0AAU1LQ89</accession>
<reference evidence="3" key="1">
    <citation type="submission" date="2022-10" db="EMBL/GenBank/DDBJ databases">
        <title>The complete genomes of actinobacterial strains from the NBC collection.</title>
        <authorList>
            <person name="Joergensen T.S."/>
            <person name="Alvarez Arevalo M."/>
            <person name="Sterndorff E.B."/>
            <person name="Faurdal D."/>
            <person name="Vuksanovic O."/>
            <person name="Mourched A.-S."/>
            <person name="Charusanti P."/>
            <person name="Shaw S."/>
            <person name="Blin K."/>
            <person name="Weber T."/>
        </authorList>
    </citation>
    <scope>NUCLEOTIDE SEQUENCE</scope>
    <source>
        <strain evidence="3">NBC_00148</strain>
    </source>
</reference>
<dbReference type="Gene3D" id="3.30.497.10">
    <property type="entry name" value="Antithrombin, subunit I, domain 2"/>
    <property type="match status" value="1"/>
</dbReference>
<feature type="domain" description="Serpin" evidence="2">
    <location>
        <begin position="27"/>
        <end position="366"/>
    </location>
</feature>
<keyword evidence="3" id="KW-0645">Protease</keyword>
<dbReference type="GO" id="GO:0008233">
    <property type="term" value="F:peptidase activity"/>
    <property type="evidence" value="ECO:0007669"/>
    <property type="project" value="UniProtKB-KW"/>
</dbReference>
<dbReference type="InterPro" id="IPR036186">
    <property type="entry name" value="Serpin_sf"/>
</dbReference>
<evidence type="ECO:0000256" key="1">
    <source>
        <dbReference type="RuleBase" id="RU000411"/>
    </source>
</evidence>
<dbReference type="EMBL" id="CP108169">
    <property type="protein sequence ID" value="WTQ73367.1"/>
    <property type="molecule type" value="Genomic_DNA"/>
</dbReference>
<dbReference type="PANTHER" id="PTHR11461">
    <property type="entry name" value="SERINE PROTEASE INHIBITOR, SERPIN"/>
    <property type="match status" value="1"/>
</dbReference>
<evidence type="ECO:0000313" key="3">
    <source>
        <dbReference type="EMBL" id="WTQ73367.1"/>
    </source>
</evidence>
<dbReference type="AlphaFoldDB" id="A0AAU1LQ89"/>
<dbReference type="SMART" id="SM00093">
    <property type="entry name" value="SERPIN"/>
    <property type="match status" value="1"/>
</dbReference>
<evidence type="ECO:0000259" key="2">
    <source>
        <dbReference type="SMART" id="SM00093"/>
    </source>
</evidence>
<dbReference type="InterPro" id="IPR042178">
    <property type="entry name" value="Serpin_sf_1"/>
</dbReference>
<gene>
    <name evidence="3" type="ORF">OG222_09815</name>
</gene>
<dbReference type="InterPro" id="IPR023796">
    <property type="entry name" value="Serpin_dom"/>
</dbReference>
<dbReference type="GO" id="GO:0005615">
    <property type="term" value="C:extracellular space"/>
    <property type="evidence" value="ECO:0007669"/>
    <property type="project" value="InterPro"/>
</dbReference>
<dbReference type="InterPro" id="IPR042185">
    <property type="entry name" value="Serpin_sf_2"/>
</dbReference>
<name>A0AAU1LQ89_9ACTN</name>
<dbReference type="PANTHER" id="PTHR11461:SF211">
    <property type="entry name" value="GH10112P-RELATED"/>
    <property type="match status" value="1"/>
</dbReference>
<dbReference type="Gene3D" id="2.30.39.10">
    <property type="entry name" value="Alpha-1-antitrypsin, domain 1"/>
    <property type="match status" value="1"/>
</dbReference>
<comment type="similarity">
    <text evidence="1">Belongs to the serpin family.</text>
</comment>
<dbReference type="Pfam" id="PF00079">
    <property type="entry name" value="Serpin"/>
    <property type="match status" value="1"/>
</dbReference>
<keyword evidence="3" id="KW-0378">Hydrolase</keyword>
<proteinExistence type="inferred from homology"/>